<dbReference type="Gene3D" id="3.50.50.60">
    <property type="entry name" value="FAD/NAD(P)-binding domain"/>
    <property type="match status" value="2"/>
</dbReference>
<evidence type="ECO:0000259" key="6">
    <source>
        <dbReference type="Pfam" id="PF14759"/>
    </source>
</evidence>
<dbReference type="PANTHER" id="PTHR43557:SF2">
    <property type="entry name" value="RIESKE DOMAIN-CONTAINING PROTEIN-RELATED"/>
    <property type="match status" value="1"/>
</dbReference>
<dbReference type="Pfam" id="PF14759">
    <property type="entry name" value="Reductase_C"/>
    <property type="match status" value="1"/>
</dbReference>
<reference evidence="7" key="1">
    <citation type="submission" date="2024-06" db="EMBL/GenBank/DDBJ databases">
        <title>Draft genome sequence of Microbacterium sp. strain A8/3-1, isolated from Oxytropis tragacanthoides Fisch. ex DC. Root nodules in the Altai region of Russia.</title>
        <authorList>
            <person name="Sazanova A."/>
            <person name="Guro P."/>
            <person name="Kuznetsova I."/>
            <person name="Belimov A."/>
            <person name="Safronova V."/>
        </authorList>
    </citation>
    <scope>NUCLEOTIDE SEQUENCE</scope>
    <source>
        <strain evidence="7">A8/3-1</strain>
    </source>
</reference>
<dbReference type="Gene3D" id="3.30.390.30">
    <property type="match status" value="1"/>
</dbReference>
<dbReference type="Pfam" id="PF07992">
    <property type="entry name" value="Pyr_redox_2"/>
    <property type="match status" value="1"/>
</dbReference>
<evidence type="ECO:0000256" key="1">
    <source>
        <dbReference type="ARBA" id="ARBA00001974"/>
    </source>
</evidence>
<evidence type="ECO:0000256" key="4">
    <source>
        <dbReference type="ARBA" id="ARBA00023002"/>
    </source>
</evidence>
<dbReference type="SUPFAM" id="SSF55424">
    <property type="entry name" value="FAD/NAD-linked reductases, dimerisation (C-terminal) domain"/>
    <property type="match status" value="1"/>
</dbReference>
<dbReference type="GO" id="GO:0016651">
    <property type="term" value="F:oxidoreductase activity, acting on NAD(P)H"/>
    <property type="evidence" value="ECO:0007669"/>
    <property type="project" value="TreeGrafter"/>
</dbReference>
<organism evidence="7">
    <name type="scientific">Microbacterium sp. A8/3-1</name>
    <dbReference type="NCBI Taxonomy" id="3160749"/>
    <lineage>
        <taxon>Bacteria</taxon>
        <taxon>Bacillati</taxon>
        <taxon>Actinomycetota</taxon>
        <taxon>Actinomycetes</taxon>
        <taxon>Micrococcales</taxon>
        <taxon>Microbacteriaceae</taxon>
        <taxon>Microbacterium</taxon>
    </lineage>
</organism>
<dbReference type="PRINTS" id="PR00368">
    <property type="entry name" value="FADPNR"/>
</dbReference>
<dbReference type="SUPFAM" id="SSF51905">
    <property type="entry name" value="FAD/NAD(P)-binding domain"/>
    <property type="match status" value="2"/>
</dbReference>
<evidence type="ECO:0000256" key="3">
    <source>
        <dbReference type="ARBA" id="ARBA00022827"/>
    </source>
</evidence>
<evidence type="ECO:0000256" key="2">
    <source>
        <dbReference type="ARBA" id="ARBA00022630"/>
    </source>
</evidence>
<dbReference type="AlphaFoldDB" id="A0AAU7VXX4"/>
<dbReference type="InterPro" id="IPR016156">
    <property type="entry name" value="FAD/NAD-linked_Rdtase_dimer_sf"/>
</dbReference>
<dbReference type="InterPro" id="IPR023753">
    <property type="entry name" value="FAD/NAD-binding_dom"/>
</dbReference>
<keyword evidence="2" id="KW-0285">Flavoprotein</keyword>
<evidence type="ECO:0000259" key="5">
    <source>
        <dbReference type="Pfam" id="PF07992"/>
    </source>
</evidence>
<dbReference type="GO" id="GO:0005737">
    <property type="term" value="C:cytoplasm"/>
    <property type="evidence" value="ECO:0007669"/>
    <property type="project" value="TreeGrafter"/>
</dbReference>
<sequence>MLQDDIVVVGAGQAAVHFADSMRKLGFDGRLTIIGDETDLPYQRPPLSKESLKSLDEAPSALPLRGPSFFEQKRVILRTPHRAVRIARDRHDVELESGEMIPYAKLVIATGVRNRRLGVAGEDAVGVHSIRTVDDSRAVWAHLSTARRPVVIGAGFIGLEFAAAAAHRGLPVTVIASSQAPMRRSLTPHMSQWFRTELARRGISVLYGQQVHSISVDARGNASGVRLLSGEVIEADLVLVAVGVHANDELAVSSGLQVDDGIVVDSDLVTSDPDIYALGDCARYPSRHARRFARLESVQNASGHAEHLAAVLAGGGEGTPDGYSEVPWFWSHQGDLKLNIVGIPGPESVTIVRGDERDGSFSVFAFTEGELVCVESVNATGDHMAARRILTARRLPSMQQIADPEFDLKAFSKSESRVAENH</sequence>
<evidence type="ECO:0000313" key="7">
    <source>
        <dbReference type="EMBL" id="XBX78409.1"/>
    </source>
</evidence>
<gene>
    <name evidence="7" type="ORF">ABS642_21305</name>
</gene>
<dbReference type="InterPro" id="IPR028202">
    <property type="entry name" value="Reductase_C"/>
</dbReference>
<protein>
    <submittedName>
        <fullName evidence="7">FAD-dependent oxidoreductase</fullName>
    </submittedName>
</protein>
<accession>A0AAU7VXX4</accession>
<comment type="cofactor">
    <cofactor evidence="1">
        <name>FAD</name>
        <dbReference type="ChEBI" id="CHEBI:57692"/>
    </cofactor>
</comment>
<name>A0AAU7VXX4_9MICO</name>
<dbReference type="PRINTS" id="PR00411">
    <property type="entry name" value="PNDRDTASEI"/>
</dbReference>
<proteinExistence type="predicted"/>
<dbReference type="InterPro" id="IPR036188">
    <property type="entry name" value="FAD/NAD-bd_sf"/>
</dbReference>
<dbReference type="EMBL" id="CP158357">
    <property type="protein sequence ID" value="XBX78409.1"/>
    <property type="molecule type" value="Genomic_DNA"/>
</dbReference>
<feature type="domain" description="FAD/NAD(P)-binding" evidence="5">
    <location>
        <begin position="5"/>
        <end position="305"/>
    </location>
</feature>
<keyword evidence="3" id="KW-0274">FAD</keyword>
<dbReference type="RefSeq" id="WP_350351677.1">
    <property type="nucleotide sequence ID" value="NZ_CP158357.1"/>
</dbReference>
<feature type="domain" description="Reductase C-terminal" evidence="6">
    <location>
        <begin position="328"/>
        <end position="411"/>
    </location>
</feature>
<dbReference type="PANTHER" id="PTHR43557">
    <property type="entry name" value="APOPTOSIS-INDUCING FACTOR 1"/>
    <property type="match status" value="1"/>
</dbReference>
<keyword evidence="4" id="KW-0560">Oxidoreductase</keyword>
<dbReference type="InterPro" id="IPR050446">
    <property type="entry name" value="FAD-oxidoreductase/Apoptosis"/>
</dbReference>